<name>A0A2N9VVE3_9HYPH</name>
<comment type="caution">
    <text evidence="1">The sequence shown here is derived from an EMBL/GenBank/DDBJ whole genome shotgun (WGS) entry which is preliminary data.</text>
</comment>
<dbReference type="Proteomes" id="UP000232163">
    <property type="component" value="Unassembled WGS sequence"/>
</dbReference>
<proteinExistence type="predicted"/>
<dbReference type="EMBL" id="MZMT01000040">
    <property type="protein sequence ID" value="PIO43461.1"/>
    <property type="molecule type" value="Genomic_DNA"/>
</dbReference>
<protein>
    <submittedName>
        <fullName evidence="1">Uncharacterized protein</fullName>
    </submittedName>
</protein>
<accession>A0A2N9VVE3</accession>
<dbReference type="AlphaFoldDB" id="A0A2N9VVE3"/>
<evidence type="ECO:0000313" key="2">
    <source>
        <dbReference type="Proteomes" id="UP000232163"/>
    </source>
</evidence>
<organism evidence="1 2">
    <name type="scientific">Phyllobacterium zundukense</name>
    <dbReference type="NCBI Taxonomy" id="1867719"/>
    <lineage>
        <taxon>Bacteria</taxon>
        <taxon>Pseudomonadati</taxon>
        <taxon>Pseudomonadota</taxon>
        <taxon>Alphaproteobacteria</taxon>
        <taxon>Hyphomicrobiales</taxon>
        <taxon>Phyllobacteriaceae</taxon>
        <taxon>Phyllobacterium</taxon>
    </lineage>
</organism>
<reference evidence="2" key="1">
    <citation type="journal article" date="2017" name="Int J Environ Stud">
        <title>Does the Miocene-Pliocene relict legume Oxytropis triphylla form nitrogen-fixing nodules with a combination of bacterial strains?</title>
        <authorList>
            <person name="Safronova V."/>
            <person name="Belimov A."/>
            <person name="Sazanova A."/>
            <person name="Kuznetsova I."/>
            <person name="Popova J."/>
            <person name="Andronov E."/>
            <person name="Verkhozina A."/>
            <person name="Tikhonovich I."/>
        </authorList>
    </citation>
    <scope>NUCLEOTIDE SEQUENCE [LARGE SCALE GENOMIC DNA]</scope>
    <source>
        <strain evidence="2">Tri-38</strain>
    </source>
</reference>
<sequence>MVANYAYQTFSVPMKLRAGKPHHWRFIQRKHIEKDRLGQTIFFFRQQVGIDCLKVEICILRLTCCLEHLLLQKMADGLKC</sequence>
<gene>
    <name evidence="1" type="ORF">B5P45_18365</name>
</gene>
<keyword evidence="2" id="KW-1185">Reference proteome</keyword>
<evidence type="ECO:0000313" key="1">
    <source>
        <dbReference type="EMBL" id="PIO43461.1"/>
    </source>
</evidence>